<dbReference type="PANTHER" id="PTHR13382:SF21">
    <property type="entry name" value="OS12G0601000 PROTEIN"/>
    <property type="match status" value="1"/>
</dbReference>
<dbReference type="OMA" id="IVANCKW"/>
<dbReference type="InterPro" id="IPR036047">
    <property type="entry name" value="F-box-like_dom_sf"/>
</dbReference>
<dbReference type="SUPFAM" id="SSF81383">
    <property type="entry name" value="F-box domain"/>
    <property type="match status" value="1"/>
</dbReference>
<dbReference type="Pfam" id="PF00646">
    <property type="entry name" value="F-box"/>
    <property type="match status" value="1"/>
</dbReference>
<dbReference type="InterPro" id="IPR050648">
    <property type="entry name" value="F-box_LRR-repeat"/>
</dbReference>
<evidence type="ECO:0000256" key="1">
    <source>
        <dbReference type="SAM" id="MobiDB-lite"/>
    </source>
</evidence>
<dbReference type="InterPro" id="IPR032675">
    <property type="entry name" value="LRR_dom_sf"/>
</dbReference>
<dbReference type="OrthoDB" id="6362633at2759"/>
<accession>A0A087GHH0</accession>
<sequence length="593" mass="65316">MKPKPHISPTTASAAITAALKSQRVRKNRGNYNCRRCGQPKKGHICNIPPDDTPSTPITSSEPISSSISAAASSSRSTIRLLFPPPLQLRRALSFDESEVNHSLDESDLGETDPIDTDLDSDLNLDTVTDLPCGFPVVFLWEVLRRLPPSGLIIAARVCRGWREIARKMWKAAEELKIRVPEKAQIGYIGSLLQKCPGLVRLSLMIESDLDATTLACIAFSCPSLEMLEISTLGSAVNRISGGELGRFVENKQGLTSLKMEGCSNLGGFVLCSPTLSTLWLSDLHSLSKMVFNCPNLKEISLEFSRQEHDSTDLLIMFNGLGRTCKRLENIHIASLKLSHSVVLALTAANFRGLRMLSLVLGTEITDASVAALSSSYTDLELLDLSGSSITDSGIGMICNVFPDTLTRLLLALCPKITSSGIQYATAQLPLLELMDCGMTVSDLHSDTQTIPEKSSTPQKTQLIGQKMFIKHSRLKKLSLWGCSSLDTMFLNCPELKDLNLNRCNNLHPERLVLLCPKLQLVYASGCQDMLTKAIRKQVLKNISANENNIISKRLADSSKRIQAPPLLYEETGEDSYMRKRKRIEKDECRIIV</sequence>
<dbReference type="InterPro" id="IPR001810">
    <property type="entry name" value="F-box_dom"/>
</dbReference>
<feature type="compositionally biased region" description="Low complexity" evidence="1">
    <location>
        <begin position="48"/>
        <end position="69"/>
    </location>
</feature>
<dbReference type="SUPFAM" id="SSF52047">
    <property type="entry name" value="RNI-like"/>
    <property type="match status" value="1"/>
</dbReference>
<dbReference type="EMBL" id="CM002875">
    <property type="protein sequence ID" value="KFK29322.1"/>
    <property type="molecule type" value="Genomic_DNA"/>
</dbReference>
<evidence type="ECO:0000313" key="4">
    <source>
        <dbReference type="Proteomes" id="UP000029120"/>
    </source>
</evidence>
<dbReference type="PANTHER" id="PTHR13382">
    <property type="entry name" value="MITOCHONDRIAL ATP SYNTHASE COUPLING FACTOR B"/>
    <property type="match status" value="1"/>
</dbReference>
<dbReference type="Gene3D" id="3.80.10.10">
    <property type="entry name" value="Ribonuclease Inhibitor"/>
    <property type="match status" value="3"/>
</dbReference>
<dbReference type="Proteomes" id="UP000029120">
    <property type="component" value="Chromosome 7"/>
</dbReference>
<dbReference type="SMART" id="SM00367">
    <property type="entry name" value="LRR_CC"/>
    <property type="match status" value="4"/>
</dbReference>
<proteinExistence type="predicted"/>
<dbReference type="Gramene" id="KFK29322">
    <property type="protein sequence ID" value="KFK29322"/>
    <property type="gene ID" value="AALP_AA7G118300"/>
</dbReference>
<organism evidence="3 4">
    <name type="scientific">Arabis alpina</name>
    <name type="common">Alpine rock-cress</name>
    <dbReference type="NCBI Taxonomy" id="50452"/>
    <lineage>
        <taxon>Eukaryota</taxon>
        <taxon>Viridiplantae</taxon>
        <taxon>Streptophyta</taxon>
        <taxon>Embryophyta</taxon>
        <taxon>Tracheophyta</taxon>
        <taxon>Spermatophyta</taxon>
        <taxon>Magnoliopsida</taxon>
        <taxon>eudicotyledons</taxon>
        <taxon>Gunneridae</taxon>
        <taxon>Pentapetalae</taxon>
        <taxon>rosids</taxon>
        <taxon>malvids</taxon>
        <taxon>Brassicales</taxon>
        <taxon>Brassicaceae</taxon>
        <taxon>Arabideae</taxon>
        <taxon>Arabis</taxon>
    </lineage>
</organism>
<dbReference type="AlphaFoldDB" id="A0A087GHH0"/>
<dbReference type="eggNOG" id="ENOG502QR17">
    <property type="taxonomic scope" value="Eukaryota"/>
</dbReference>
<evidence type="ECO:0000313" key="3">
    <source>
        <dbReference type="EMBL" id="KFK29322.1"/>
    </source>
</evidence>
<reference evidence="4" key="1">
    <citation type="journal article" date="2015" name="Nat. Plants">
        <title>Genome expansion of Arabis alpina linked with retrotransposition and reduced symmetric DNA methylation.</title>
        <authorList>
            <person name="Willing E.M."/>
            <person name="Rawat V."/>
            <person name="Mandakova T."/>
            <person name="Maumus F."/>
            <person name="James G.V."/>
            <person name="Nordstroem K.J."/>
            <person name="Becker C."/>
            <person name="Warthmann N."/>
            <person name="Chica C."/>
            <person name="Szarzynska B."/>
            <person name="Zytnicki M."/>
            <person name="Albani M.C."/>
            <person name="Kiefer C."/>
            <person name="Bergonzi S."/>
            <person name="Castaings L."/>
            <person name="Mateos J.L."/>
            <person name="Berns M.C."/>
            <person name="Bujdoso N."/>
            <person name="Piofczyk T."/>
            <person name="de Lorenzo L."/>
            <person name="Barrero-Sicilia C."/>
            <person name="Mateos I."/>
            <person name="Piednoel M."/>
            <person name="Hagmann J."/>
            <person name="Chen-Min-Tao R."/>
            <person name="Iglesias-Fernandez R."/>
            <person name="Schuster S.C."/>
            <person name="Alonso-Blanco C."/>
            <person name="Roudier F."/>
            <person name="Carbonero P."/>
            <person name="Paz-Ares J."/>
            <person name="Davis S.J."/>
            <person name="Pecinka A."/>
            <person name="Quesneville H."/>
            <person name="Colot V."/>
            <person name="Lysak M.A."/>
            <person name="Weigel D."/>
            <person name="Coupland G."/>
            <person name="Schneeberger K."/>
        </authorList>
    </citation>
    <scope>NUCLEOTIDE SEQUENCE [LARGE SCALE GENOMIC DNA]</scope>
    <source>
        <strain evidence="4">cv. Pajares</strain>
    </source>
</reference>
<feature type="region of interest" description="Disordered" evidence="1">
    <location>
        <begin position="43"/>
        <end position="69"/>
    </location>
</feature>
<evidence type="ECO:0000259" key="2">
    <source>
        <dbReference type="Pfam" id="PF00646"/>
    </source>
</evidence>
<dbReference type="GO" id="GO:0005737">
    <property type="term" value="C:cytoplasm"/>
    <property type="evidence" value="ECO:0007669"/>
    <property type="project" value="TreeGrafter"/>
</dbReference>
<dbReference type="InterPro" id="IPR006553">
    <property type="entry name" value="Leu-rich_rpt_Cys-con_subtyp"/>
</dbReference>
<gene>
    <name evidence="3" type="ordered locus">AALP_Aa7g118300</name>
</gene>
<protein>
    <recommendedName>
        <fullName evidence="2">F-box domain-containing protein</fullName>
    </recommendedName>
</protein>
<feature type="domain" description="F-box" evidence="2">
    <location>
        <begin position="136"/>
        <end position="169"/>
    </location>
</feature>
<name>A0A087GHH0_ARAAL</name>
<keyword evidence="4" id="KW-1185">Reference proteome</keyword>